<dbReference type="HOGENOM" id="CLU_575132_0_0_1"/>
<dbReference type="Proteomes" id="UP000006757">
    <property type="component" value="Unassembled WGS sequence"/>
</dbReference>
<feature type="compositionally biased region" description="Low complexity" evidence="1">
    <location>
        <begin position="325"/>
        <end position="336"/>
    </location>
</feature>
<dbReference type="EMBL" id="AMBO01000191">
    <property type="protein sequence ID" value="EKD04746.1"/>
    <property type="molecule type" value="Genomic_DNA"/>
</dbReference>
<evidence type="ECO:0000256" key="1">
    <source>
        <dbReference type="SAM" id="MobiDB-lite"/>
    </source>
</evidence>
<reference evidence="2 3" key="1">
    <citation type="journal article" date="2012" name="Eukaryot. Cell">
        <title>Genome sequence of the Trichosporon asahii environmental strain CBS 8904.</title>
        <authorList>
            <person name="Yang R.Y."/>
            <person name="Li H.T."/>
            <person name="Zhu H."/>
            <person name="Zhou G.P."/>
            <person name="Wang M."/>
            <person name="Wang L."/>
        </authorList>
    </citation>
    <scope>NUCLEOTIDE SEQUENCE [LARGE SCALE GENOMIC DNA]</scope>
    <source>
        <strain evidence="2 3">CBS 8904</strain>
    </source>
</reference>
<protein>
    <submittedName>
        <fullName evidence="2">Uncharacterized protein</fullName>
    </submittedName>
</protein>
<evidence type="ECO:0000313" key="3">
    <source>
        <dbReference type="Proteomes" id="UP000006757"/>
    </source>
</evidence>
<feature type="region of interest" description="Disordered" evidence="1">
    <location>
        <begin position="49"/>
        <end position="74"/>
    </location>
</feature>
<gene>
    <name evidence="2" type="ORF">A1Q2_00976</name>
</gene>
<feature type="compositionally biased region" description="Low complexity" evidence="1">
    <location>
        <begin position="114"/>
        <end position="132"/>
    </location>
</feature>
<organism evidence="2 3">
    <name type="scientific">Trichosporon asahii var. asahii (strain CBS 8904)</name>
    <name type="common">Yeast</name>
    <dbReference type="NCBI Taxonomy" id="1220162"/>
    <lineage>
        <taxon>Eukaryota</taxon>
        <taxon>Fungi</taxon>
        <taxon>Dikarya</taxon>
        <taxon>Basidiomycota</taxon>
        <taxon>Agaricomycotina</taxon>
        <taxon>Tremellomycetes</taxon>
        <taxon>Trichosporonales</taxon>
        <taxon>Trichosporonaceae</taxon>
        <taxon>Trichosporon</taxon>
    </lineage>
</organism>
<feature type="region of interest" description="Disordered" evidence="1">
    <location>
        <begin position="321"/>
        <end position="347"/>
    </location>
</feature>
<dbReference type="AlphaFoldDB" id="K1VVZ8"/>
<evidence type="ECO:0000313" key="2">
    <source>
        <dbReference type="EMBL" id="EKD04746.1"/>
    </source>
</evidence>
<sequence length="475" mass="52662">MRKPDTSPVAAGVTHALRGGYEYDGDGDAVINHYGPARHARHDIEFHTDKKSDARASDQMTTHRSGIAGAGRHFNSTHSTMTEIDSMATAANGDANTKKRKLDTTETQGGEAQNAAGISSNAATSNGNSSSSEAPETEIKRLEGALRKADESIRQMQASREAIAGRLNELGRNVVIKPWTQEHLKTVVEHHLDEFQAEYALCDGVESLPDDAKEDAIRILKMRRAIYTGYQSDGTGYRDADGSWIDFEPTEEDLRSFRWEDADTLWTHQLRRHVLTEEGSIFLGISTSPIHSQLSTQSMTDDQVTKKRKVDVIDVLDSDVEEVQASTSSGSTGSATPNEGSETREDEVKRLRAALKKADDTIATMEKSRRTIAARLQALGEVVLLEPRTAEWLREKIAELEDDFYSNVSEIGCDEDATEEERFDSTYIQRLKDALEGGFPCDKNGYINAEGRYIAFAPTDEELEDFRWSDVGFTN</sequence>
<accession>K1VVZ8</accession>
<proteinExistence type="predicted"/>
<dbReference type="InParanoid" id="K1VVZ8"/>
<name>K1VVZ8_TRIAC</name>
<keyword evidence="3" id="KW-1185">Reference proteome</keyword>
<feature type="region of interest" description="Disordered" evidence="1">
    <location>
        <begin position="89"/>
        <end position="138"/>
    </location>
</feature>
<comment type="caution">
    <text evidence="2">The sequence shown here is derived from an EMBL/GenBank/DDBJ whole genome shotgun (WGS) entry which is preliminary data.</text>
</comment>